<dbReference type="Pfam" id="PF06051">
    <property type="entry name" value="DUF928"/>
    <property type="match status" value="1"/>
</dbReference>
<accession>A0A367RQ58</accession>
<dbReference type="InterPro" id="IPR010328">
    <property type="entry name" value="DUF928"/>
</dbReference>
<keyword evidence="1" id="KW-0732">Signal</keyword>
<feature type="signal peptide" evidence="1">
    <location>
        <begin position="1"/>
        <end position="25"/>
    </location>
</feature>
<proteinExistence type="predicted"/>
<name>A0A367RQ58_NOSPU</name>
<organism evidence="2 3">
    <name type="scientific">Nostoc punctiforme NIES-2108</name>
    <dbReference type="NCBI Taxonomy" id="1356359"/>
    <lineage>
        <taxon>Bacteria</taxon>
        <taxon>Bacillati</taxon>
        <taxon>Cyanobacteriota</taxon>
        <taxon>Cyanophyceae</taxon>
        <taxon>Nostocales</taxon>
        <taxon>Nostocaceae</taxon>
        <taxon>Nostoc</taxon>
    </lineage>
</organism>
<evidence type="ECO:0008006" key="4">
    <source>
        <dbReference type="Google" id="ProtNLM"/>
    </source>
</evidence>
<comment type="caution">
    <text evidence="2">The sequence shown here is derived from an EMBL/GenBank/DDBJ whole genome shotgun (WGS) entry which is preliminary data.</text>
</comment>
<dbReference type="AlphaFoldDB" id="A0A367RQ58"/>
<sequence>MNLPKSFLFLAILVSALSPTIVTFASLPSQRSASDLEWKVSLKFPPVDDRGAPSQTLGGGTRGSSCIDGSGIPITPLMPSKNNFGKTVAANPTLYWYIPQNTAQSGELALTDEAGNQVYLTTFKLPSTPGIIKLDLPANISLQIGKYYRWYFTMICDFQDRAQDQSVKGLLQRTEVSSSLKSQLAGVGLLEQAKIYAESQIWQEALNTVAQLRREKPTEWEELLQSVGLEAIAKEPFLDCCTSDR</sequence>
<dbReference type="EMBL" id="LXQE01000136">
    <property type="protein sequence ID" value="RCJ37462.1"/>
    <property type="molecule type" value="Genomic_DNA"/>
</dbReference>
<evidence type="ECO:0000313" key="3">
    <source>
        <dbReference type="Proteomes" id="UP000252085"/>
    </source>
</evidence>
<feature type="chain" id="PRO_5016926773" description="DUF928 domain-containing protein" evidence="1">
    <location>
        <begin position="26"/>
        <end position="245"/>
    </location>
</feature>
<protein>
    <recommendedName>
        <fullName evidence="4">DUF928 domain-containing protein</fullName>
    </recommendedName>
</protein>
<dbReference type="Proteomes" id="UP000252085">
    <property type="component" value="Unassembled WGS sequence"/>
</dbReference>
<evidence type="ECO:0000313" key="2">
    <source>
        <dbReference type="EMBL" id="RCJ37462.1"/>
    </source>
</evidence>
<reference evidence="2 3" key="1">
    <citation type="submission" date="2016-04" db="EMBL/GenBank/DDBJ databases">
        <authorList>
            <person name="Evans L.H."/>
            <person name="Alamgir A."/>
            <person name="Owens N."/>
            <person name="Weber N.D."/>
            <person name="Virtaneva K."/>
            <person name="Barbian K."/>
            <person name="Babar A."/>
            <person name="Rosenke K."/>
        </authorList>
    </citation>
    <scope>NUCLEOTIDE SEQUENCE [LARGE SCALE GENOMIC DNA]</scope>
    <source>
        <strain evidence="2">NIES-2108</strain>
    </source>
</reference>
<evidence type="ECO:0000256" key="1">
    <source>
        <dbReference type="SAM" id="SignalP"/>
    </source>
</evidence>
<gene>
    <name evidence="2" type="ORF">A6769_11140</name>
</gene>